<dbReference type="EMBL" id="JBCFQL010000009">
    <property type="protein sequence ID" value="MFA9191605.1"/>
    <property type="molecule type" value="Genomic_DNA"/>
</dbReference>
<protein>
    <submittedName>
        <fullName evidence="2">Uncharacterized protein</fullName>
    </submittedName>
</protein>
<accession>A0ABV4TBZ3</accession>
<dbReference type="Proteomes" id="UP001574169">
    <property type="component" value="Unassembled WGS sequence"/>
</dbReference>
<keyword evidence="3" id="KW-1185">Reference proteome</keyword>
<proteinExistence type="predicted"/>
<name>A0ABV4TBZ3_9FLAO</name>
<feature type="compositionally biased region" description="Low complexity" evidence="1">
    <location>
        <begin position="15"/>
        <end position="24"/>
    </location>
</feature>
<organism evidence="2 3">
    <name type="scientific">Flavobacterium zubiriense</name>
    <dbReference type="NCBI Taxonomy" id="3138075"/>
    <lineage>
        <taxon>Bacteria</taxon>
        <taxon>Pseudomonadati</taxon>
        <taxon>Bacteroidota</taxon>
        <taxon>Flavobacteriia</taxon>
        <taxon>Flavobacteriales</taxon>
        <taxon>Flavobacteriaceae</taxon>
        <taxon>Flavobacterium</taxon>
    </lineage>
</organism>
<evidence type="ECO:0000313" key="3">
    <source>
        <dbReference type="Proteomes" id="UP001574169"/>
    </source>
</evidence>
<feature type="compositionally biased region" description="Basic and acidic residues" evidence="1">
    <location>
        <begin position="108"/>
        <end position="121"/>
    </location>
</feature>
<feature type="compositionally biased region" description="Basic and acidic residues" evidence="1">
    <location>
        <begin position="79"/>
        <end position="95"/>
    </location>
</feature>
<evidence type="ECO:0000313" key="2">
    <source>
        <dbReference type="EMBL" id="MFA9191605.1"/>
    </source>
</evidence>
<reference evidence="2 3" key="1">
    <citation type="submission" date="2024-04" db="EMBL/GenBank/DDBJ databases">
        <title>New Clade of Flavobacterium.</title>
        <authorList>
            <person name="Matos L."/>
            <person name="Proenca D.N."/>
            <person name="Fransisco R.M."/>
            <person name="Chung A.P."/>
            <person name="Maccario L."/>
            <person name="Sorensen S.J."/>
            <person name="Morais P.V."/>
        </authorList>
    </citation>
    <scope>NUCLEOTIDE SEQUENCE [LARGE SCALE GENOMIC DNA]</scope>
    <source>
        <strain evidence="2 3">FZUC8N2.13</strain>
    </source>
</reference>
<comment type="caution">
    <text evidence="2">The sequence shown here is derived from an EMBL/GenBank/DDBJ whole genome shotgun (WGS) entry which is preliminary data.</text>
</comment>
<gene>
    <name evidence="2" type="ORF">AAGV28_09520</name>
</gene>
<feature type="compositionally biased region" description="Polar residues" evidence="1">
    <location>
        <begin position="1"/>
        <end position="14"/>
    </location>
</feature>
<feature type="region of interest" description="Disordered" evidence="1">
    <location>
        <begin position="1"/>
        <end position="121"/>
    </location>
</feature>
<evidence type="ECO:0000256" key="1">
    <source>
        <dbReference type="SAM" id="MobiDB-lite"/>
    </source>
</evidence>
<dbReference type="RefSeq" id="WP_373406586.1">
    <property type="nucleotide sequence ID" value="NZ_JBCFQL010000009.1"/>
</dbReference>
<sequence length="121" mass="13620">METNNLESNRNETQNNIEKSNNKNISDDAALTDSKLNKEVDTDVDGNKIIVDRARNGSENPEMLSNEIDSDNPNAKRGVTTDKEAMKTVENKDLNSDITPNRYPNSHPDNKEDRGNMKLDE</sequence>